<keyword evidence="1" id="KW-1133">Transmembrane helix</keyword>
<organism evidence="2 3">
    <name type="scientific">Phrynocephalus forsythii</name>
    <dbReference type="NCBI Taxonomy" id="171643"/>
    <lineage>
        <taxon>Eukaryota</taxon>
        <taxon>Metazoa</taxon>
        <taxon>Chordata</taxon>
        <taxon>Craniata</taxon>
        <taxon>Vertebrata</taxon>
        <taxon>Euteleostomi</taxon>
        <taxon>Lepidosauria</taxon>
        <taxon>Squamata</taxon>
        <taxon>Bifurcata</taxon>
        <taxon>Unidentata</taxon>
        <taxon>Episquamata</taxon>
        <taxon>Toxicofera</taxon>
        <taxon>Iguania</taxon>
        <taxon>Acrodonta</taxon>
        <taxon>Agamidae</taxon>
        <taxon>Agaminae</taxon>
        <taxon>Phrynocephalus</taxon>
    </lineage>
</organism>
<evidence type="ECO:0000313" key="2">
    <source>
        <dbReference type="EMBL" id="KAJ7329462.1"/>
    </source>
</evidence>
<comment type="caution">
    <text evidence="2">The sequence shown here is derived from an EMBL/GenBank/DDBJ whole genome shotgun (WGS) entry which is preliminary data.</text>
</comment>
<gene>
    <name evidence="2" type="ORF">JRQ81_015636</name>
</gene>
<keyword evidence="1" id="KW-0812">Transmembrane</keyword>
<accession>A0A9Q1B2G7</accession>
<dbReference type="EMBL" id="JAPFRF010000006">
    <property type="protein sequence ID" value="KAJ7329462.1"/>
    <property type="molecule type" value="Genomic_DNA"/>
</dbReference>
<dbReference type="AlphaFoldDB" id="A0A9Q1B2G7"/>
<feature type="transmembrane region" description="Helical" evidence="1">
    <location>
        <begin position="12"/>
        <end position="34"/>
    </location>
</feature>
<keyword evidence="3" id="KW-1185">Reference proteome</keyword>
<evidence type="ECO:0000256" key="1">
    <source>
        <dbReference type="SAM" id="Phobius"/>
    </source>
</evidence>
<keyword evidence="1" id="KW-0472">Membrane</keyword>
<protein>
    <submittedName>
        <fullName evidence="2">Uncharacterized protein</fullName>
    </submittedName>
</protein>
<dbReference type="Proteomes" id="UP001142489">
    <property type="component" value="Unassembled WGS sequence"/>
</dbReference>
<evidence type="ECO:0000313" key="3">
    <source>
        <dbReference type="Proteomes" id="UP001142489"/>
    </source>
</evidence>
<proteinExistence type="predicted"/>
<name>A0A9Q1B2G7_9SAUR</name>
<sequence length="103" mass="10716">MVATTVVIPADAVKPAVAVILAAAVVILMAVAVAQKAASSEGPSLAVLGSGRPHRWLHSRSHSRSAVTSRGPCHSSELVQQLPPYLLVNQDNLLVSELGKPYS</sequence>
<reference evidence="2" key="1">
    <citation type="journal article" date="2023" name="DNA Res.">
        <title>Chromosome-level genome assembly of Phrynocephalus forsythii using third-generation DNA sequencing and Hi-C analysis.</title>
        <authorList>
            <person name="Qi Y."/>
            <person name="Zhao W."/>
            <person name="Zhao Y."/>
            <person name="Niu C."/>
            <person name="Cao S."/>
            <person name="Zhang Y."/>
        </authorList>
    </citation>
    <scope>NUCLEOTIDE SEQUENCE</scope>
    <source>
        <tissue evidence="2">Muscle</tissue>
    </source>
</reference>